<evidence type="ECO:0000313" key="3">
    <source>
        <dbReference type="EMBL" id="CAA9477132.1"/>
    </source>
</evidence>
<organism evidence="3">
    <name type="scientific">uncultured Solirubrobacteraceae bacterium</name>
    <dbReference type="NCBI Taxonomy" id="1162706"/>
    <lineage>
        <taxon>Bacteria</taxon>
        <taxon>Bacillati</taxon>
        <taxon>Actinomycetota</taxon>
        <taxon>Thermoleophilia</taxon>
        <taxon>Solirubrobacterales</taxon>
        <taxon>Solirubrobacteraceae</taxon>
        <taxon>environmental samples</taxon>
    </lineage>
</organism>
<keyword evidence="2" id="KW-1133">Transmembrane helix</keyword>
<feature type="region of interest" description="Disordered" evidence="1">
    <location>
        <begin position="28"/>
        <end position="78"/>
    </location>
</feature>
<feature type="compositionally biased region" description="Basic and acidic residues" evidence="1">
    <location>
        <begin position="45"/>
        <end position="54"/>
    </location>
</feature>
<gene>
    <name evidence="3" type="ORF">AVDCRST_MAG69-511</name>
</gene>
<keyword evidence="2" id="KW-0472">Membrane</keyword>
<dbReference type="AlphaFoldDB" id="A0A6J4RR78"/>
<dbReference type="EMBL" id="CADCVP010000073">
    <property type="protein sequence ID" value="CAA9477132.1"/>
    <property type="molecule type" value="Genomic_DNA"/>
</dbReference>
<keyword evidence="2" id="KW-0812">Transmembrane</keyword>
<protein>
    <submittedName>
        <fullName evidence="3">Uncharacterized protein</fullName>
    </submittedName>
</protein>
<proteinExistence type="predicted"/>
<evidence type="ECO:0000256" key="1">
    <source>
        <dbReference type="SAM" id="MobiDB-lite"/>
    </source>
</evidence>
<name>A0A6J4RR78_9ACTN</name>
<sequence length="78" mass="8133">LDLLLAIAGAAVTILVVAGMVLITPRGQVQEAPAAEPRASAATEPRFDRSRRLPDPVLAPAEEPVTRLDGAPTDLRPA</sequence>
<reference evidence="3" key="1">
    <citation type="submission" date="2020-02" db="EMBL/GenBank/DDBJ databases">
        <authorList>
            <person name="Meier V. D."/>
        </authorList>
    </citation>
    <scope>NUCLEOTIDE SEQUENCE</scope>
    <source>
        <strain evidence="3">AVDCRST_MAG69</strain>
    </source>
</reference>
<accession>A0A6J4RR78</accession>
<feature type="transmembrane region" description="Helical" evidence="2">
    <location>
        <begin position="6"/>
        <end position="23"/>
    </location>
</feature>
<feature type="compositionally biased region" description="Low complexity" evidence="1">
    <location>
        <begin position="31"/>
        <end position="44"/>
    </location>
</feature>
<evidence type="ECO:0000256" key="2">
    <source>
        <dbReference type="SAM" id="Phobius"/>
    </source>
</evidence>
<feature type="non-terminal residue" evidence="3">
    <location>
        <position position="1"/>
    </location>
</feature>